<dbReference type="Proteomes" id="UP000663802">
    <property type="component" value="Unassembled WGS sequence"/>
</dbReference>
<dbReference type="InterPro" id="IPR025966">
    <property type="entry name" value="OppC_N"/>
</dbReference>
<feature type="transmembrane region" description="Helical" evidence="7">
    <location>
        <begin position="252"/>
        <end position="273"/>
    </location>
</feature>
<dbReference type="Pfam" id="PF12911">
    <property type="entry name" value="OppC_N"/>
    <property type="match status" value="1"/>
</dbReference>
<protein>
    <submittedName>
        <fullName evidence="9">Peptide ABC transporter permease</fullName>
    </submittedName>
</protein>
<keyword evidence="6 7" id="KW-0472">Membrane</keyword>
<dbReference type="InterPro" id="IPR053523">
    <property type="entry name" value="Oligopeptide_permease_AppC"/>
</dbReference>
<feature type="transmembrane region" description="Helical" evidence="7">
    <location>
        <begin position="84"/>
        <end position="109"/>
    </location>
</feature>
<evidence type="ECO:0000256" key="6">
    <source>
        <dbReference type="ARBA" id="ARBA00023136"/>
    </source>
</evidence>
<gene>
    <name evidence="9" type="ORF">CSC2_43120</name>
</gene>
<keyword evidence="5 7" id="KW-1133">Transmembrane helix</keyword>
<evidence type="ECO:0000256" key="1">
    <source>
        <dbReference type="ARBA" id="ARBA00004651"/>
    </source>
</evidence>
<accession>A0ABQ1EGH8</accession>
<reference evidence="9 10" key="1">
    <citation type="journal article" date="2021" name="Int. J. Syst. Evol. Microbiol.">
        <title>Clostridium zeae sp. nov., isolated from corn silage.</title>
        <authorList>
            <person name="Kobayashi H."/>
            <person name="Tanizawa Y."/>
            <person name="Yagura M."/>
            <person name="Sakamoto M."/>
            <person name="Ohkuma M."/>
            <person name="Tohno M."/>
        </authorList>
    </citation>
    <scope>NUCLEOTIDE SEQUENCE [LARGE SCALE GENOMIC DNA]</scope>
    <source>
        <strain evidence="9 10">CSC2</strain>
    </source>
</reference>
<dbReference type="CDD" id="cd06261">
    <property type="entry name" value="TM_PBP2"/>
    <property type="match status" value="1"/>
</dbReference>
<evidence type="ECO:0000256" key="2">
    <source>
        <dbReference type="ARBA" id="ARBA00022448"/>
    </source>
</evidence>
<feature type="transmembrane region" description="Helical" evidence="7">
    <location>
        <begin position="145"/>
        <end position="164"/>
    </location>
</feature>
<dbReference type="InterPro" id="IPR000515">
    <property type="entry name" value="MetI-like"/>
</dbReference>
<dbReference type="InterPro" id="IPR035906">
    <property type="entry name" value="MetI-like_sf"/>
</dbReference>
<dbReference type="InterPro" id="IPR050366">
    <property type="entry name" value="BP-dependent_transpt_permease"/>
</dbReference>
<evidence type="ECO:0000256" key="7">
    <source>
        <dbReference type="RuleBase" id="RU363032"/>
    </source>
</evidence>
<dbReference type="PANTHER" id="PTHR43386:SF1">
    <property type="entry name" value="D,D-DIPEPTIDE TRANSPORT SYSTEM PERMEASE PROTEIN DDPC-RELATED"/>
    <property type="match status" value="1"/>
</dbReference>
<organism evidence="9 10">
    <name type="scientific">Clostridium zeae</name>
    <dbReference type="NCBI Taxonomy" id="2759022"/>
    <lineage>
        <taxon>Bacteria</taxon>
        <taxon>Bacillati</taxon>
        <taxon>Bacillota</taxon>
        <taxon>Clostridia</taxon>
        <taxon>Eubacteriales</taxon>
        <taxon>Clostridiaceae</taxon>
        <taxon>Clostridium</taxon>
    </lineage>
</organism>
<keyword evidence="10" id="KW-1185">Reference proteome</keyword>
<keyword evidence="2 7" id="KW-0813">Transport</keyword>
<name>A0ABQ1EGH8_9CLOT</name>
<dbReference type="EMBL" id="BMBA01000007">
    <property type="protein sequence ID" value="GFZ33786.1"/>
    <property type="molecule type" value="Genomic_DNA"/>
</dbReference>
<comment type="subcellular location">
    <subcellularLocation>
        <location evidence="1 7">Cell membrane</location>
        <topology evidence="1 7">Multi-pass membrane protein</topology>
    </subcellularLocation>
</comment>
<evidence type="ECO:0000256" key="4">
    <source>
        <dbReference type="ARBA" id="ARBA00022692"/>
    </source>
</evidence>
<dbReference type="PANTHER" id="PTHR43386">
    <property type="entry name" value="OLIGOPEPTIDE TRANSPORT SYSTEM PERMEASE PROTEIN APPC"/>
    <property type="match status" value="1"/>
</dbReference>
<evidence type="ECO:0000256" key="5">
    <source>
        <dbReference type="ARBA" id="ARBA00022989"/>
    </source>
</evidence>
<feature type="transmembrane region" description="Helical" evidence="7">
    <location>
        <begin position="21"/>
        <end position="43"/>
    </location>
</feature>
<comment type="similarity">
    <text evidence="7">Belongs to the binding-protein-dependent transport system permease family.</text>
</comment>
<dbReference type="SUPFAM" id="SSF161098">
    <property type="entry name" value="MetI-like"/>
    <property type="match status" value="1"/>
</dbReference>
<dbReference type="Gene3D" id="1.10.3720.10">
    <property type="entry name" value="MetI-like"/>
    <property type="match status" value="1"/>
</dbReference>
<comment type="caution">
    <text evidence="9">The sequence shown here is derived from an EMBL/GenBank/DDBJ whole genome shotgun (WGS) entry which is preliminary data.</text>
</comment>
<dbReference type="NCBIfam" id="NF045476">
    <property type="entry name" value="Opp4C"/>
    <property type="match status" value="1"/>
</dbReference>
<keyword evidence="4 7" id="KW-0812">Transmembrane</keyword>
<evidence type="ECO:0000259" key="8">
    <source>
        <dbReference type="PROSITE" id="PS50928"/>
    </source>
</evidence>
<dbReference type="RefSeq" id="WP_206872277.1">
    <property type="nucleotide sequence ID" value="NZ_BMBA01000007.1"/>
</dbReference>
<feature type="domain" description="ABC transmembrane type-1" evidence="8">
    <location>
        <begin position="82"/>
        <end position="273"/>
    </location>
</feature>
<dbReference type="Pfam" id="PF00528">
    <property type="entry name" value="BPD_transp_1"/>
    <property type="match status" value="1"/>
</dbReference>
<sequence>MSKEKVETSENAWKRFRNDKLALFGLIVLVVFIVLAIIAPIIAPYGRDTIDMINIEASPSKVHILGTDELGRDVFTRLIYGGQISLSVGVVATTIQLAIGIILGSIAGYCGGVVDTIIMRLVDIIMCFPFFVIAISMAAILGPSIWNVMIIIGVLQWTNLARIVRAEILSLKRREFIEAAKALGLDGKDIIIKHLLPNIFAPIIVYATLGIAGGILSEAGLSFLGMGVKQPQPSWGNMLSAAQKMTILQSEWWLWIPPGLMVFLTVLSINFLGDGIRDALDPKLRR</sequence>
<feature type="transmembrane region" description="Helical" evidence="7">
    <location>
        <begin position="195"/>
        <end position="216"/>
    </location>
</feature>
<proteinExistence type="inferred from homology"/>
<keyword evidence="3" id="KW-1003">Cell membrane</keyword>
<evidence type="ECO:0000313" key="10">
    <source>
        <dbReference type="Proteomes" id="UP000663802"/>
    </source>
</evidence>
<dbReference type="PROSITE" id="PS50928">
    <property type="entry name" value="ABC_TM1"/>
    <property type="match status" value="1"/>
</dbReference>
<evidence type="ECO:0000313" key="9">
    <source>
        <dbReference type="EMBL" id="GFZ33786.1"/>
    </source>
</evidence>
<feature type="transmembrane region" description="Helical" evidence="7">
    <location>
        <begin position="121"/>
        <end position="139"/>
    </location>
</feature>
<evidence type="ECO:0000256" key="3">
    <source>
        <dbReference type="ARBA" id="ARBA00022475"/>
    </source>
</evidence>